<dbReference type="Pfam" id="PF01966">
    <property type="entry name" value="HD"/>
    <property type="match status" value="1"/>
</dbReference>
<keyword evidence="4" id="KW-1185">Reference proteome</keyword>
<dbReference type="InterPro" id="IPR011624">
    <property type="entry name" value="Metal-dep_PHydrolase_7TM_extra"/>
</dbReference>
<dbReference type="Gene3D" id="1.10.3210.10">
    <property type="entry name" value="Hypothetical protein af1432"/>
    <property type="match status" value="1"/>
</dbReference>
<feature type="transmembrane region" description="Helical" evidence="1">
    <location>
        <begin position="431"/>
        <end position="449"/>
    </location>
</feature>
<dbReference type="Pfam" id="PF07697">
    <property type="entry name" value="7TMR-HDED"/>
    <property type="match status" value="1"/>
</dbReference>
<name>A0ABW4LN68_9BACI</name>
<comment type="caution">
    <text evidence="3">The sequence shown here is derived from an EMBL/GenBank/DDBJ whole genome shotgun (WGS) entry which is preliminary data.</text>
</comment>
<sequence>MAAWKNILNFIKAFKNEHFLKTGLYLVFAFVLFFAMYSNIRPEKLELKLYANAEKTIVSPGTIADPFQTEEKRRDAVEQVKDTYSLKKDYAQNQVDLIDALFKAFNEVDIKLQEQAIAEDDSDNTEESSTEAQGQVIPQASFSEKMALLNEKLPDEVKIHQDLSRATLEALFNATPEQRIVARDHAVTAVNTIMSNRVEIKEIEAARENVDTELRFMNVNDPVKKATIEICKNAIIPNVVFDKEATEAKKQAAMDAVEPVYILQGEIIVKEGDVINSEAYRKLDLAGLLANKDTNSPFIGLSLFILLLLSAVYFYFRDDKSQDVRYLMIYVLTCSITIVLMKIISLFQKMNYSEIGYVVPVAMGAILIKLLINERLAILASMILAVCGSIIFNGGISSTFNFAIGIYFLIGCISGVLFLGKHNQRSKILQAGTLVGMINVVLVLAIILLKNGNILSLDSTPFFIMALLSGIVSAVLAIGLMPFFEAGFGILSTMRLIELSNPNHPLLRKILTETPGTYHHSVMVANLSDAACEAIGANGLLARVGAYYHDIGKTRRPQFFIENQMNRDNPHDKISPQLSKTIIISHATDGAEMLRQYKIPREIVDIAEQHHGTTLLKYFFHKASENNDNEIDESEFRYPGPKAQTKETAIIGIADSVEAAVRSMTNPSPQKIESIVKNIINDRLQDGQLDECDITMKELDIISKSFCETMQGIFHSRIEYPEMTKQKVKEA</sequence>
<dbReference type="NCBIfam" id="TIGR00277">
    <property type="entry name" value="HDIG"/>
    <property type="match status" value="1"/>
</dbReference>
<dbReference type="CDD" id="cd00077">
    <property type="entry name" value="HDc"/>
    <property type="match status" value="1"/>
</dbReference>
<dbReference type="InterPro" id="IPR006674">
    <property type="entry name" value="HD_domain"/>
</dbReference>
<feature type="transmembrane region" description="Helical" evidence="1">
    <location>
        <begin position="377"/>
        <end position="396"/>
    </location>
</feature>
<feature type="transmembrane region" description="Helical" evidence="1">
    <location>
        <begin position="298"/>
        <end position="316"/>
    </location>
</feature>
<feature type="domain" description="HD" evidence="2">
    <location>
        <begin position="517"/>
        <end position="660"/>
    </location>
</feature>
<dbReference type="InterPro" id="IPR011621">
    <property type="entry name" value="Metal-dep_PHydrolase_7TM_intra"/>
</dbReference>
<dbReference type="InterPro" id="IPR052722">
    <property type="entry name" value="PgpH_phosphodiesterase"/>
</dbReference>
<feature type="transmembrane region" description="Helical" evidence="1">
    <location>
        <begin position="22"/>
        <end position="40"/>
    </location>
</feature>
<dbReference type="EMBL" id="JBHUEM010000009">
    <property type="protein sequence ID" value="MFD1736595.1"/>
    <property type="molecule type" value="Genomic_DNA"/>
</dbReference>
<evidence type="ECO:0000313" key="3">
    <source>
        <dbReference type="EMBL" id="MFD1736595.1"/>
    </source>
</evidence>
<dbReference type="SMART" id="SM00471">
    <property type="entry name" value="HDc"/>
    <property type="match status" value="1"/>
</dbReference>
<dbReference type="SUPFAM" id="SSF109604">
    <property type="entry name" value="HD-domain/PDEase-like"/>
    <property type="match status" value="1"/>
</dbReference>
<evidence type="ECO:0000256" key="1">
    <source>
        <dbReference type="SAM" id="Phobius"/>
    </source>
</evidence>
<feature type="transmembrane region" description="Helical" evidence="1">
    <location>
        <begin position="402"/>
        <end position="419"/>
    </location>
</feature>
<feature type="transmembrane region" description="Helical" evidence="1">
    <location>
        <begin position="354"/>
        <end position="372"/>
    </location>
</feature>
<dbReference type="PANTHER" id="PTHR36442:SF1">
    <property type="entry name" value="CYCLIC-DI-AMP PHOSPHODIESTERASE PGPH"/>
    <property type="match status" value="1"/>
</dbReference>
<dbReference type="PANTHER" id="PTHR36442">
    <property type="entry name" value="CYCLIC-DI-AMP PHOSPHODIESTERASE PGPH"/>
    <property type="match status" value="1"/>
</dbReference>
<gene>
    <name evidence="3" type="ORF">ACFSCX_08455</name>
</gene>
<keyword evidence="1" id="KW-0812">Transmembrane</keyword>
<keyword evidence="1" id="KW-1133">Transmembrane helix</keyword>
<protein>
    <submittedName>
        <fullName evidence="3">HD family phosphohydrolase</fullName>
    </submittedName>
</protein>
<dbReference type="InterPro" id="IPR003607">
    <property type="entry name" value="HD/PDEase_dom"/>
</dbReference>
<evidence type="ECO:0000313" key="4">
    <source>
        <dbReference type="Proteomes" id="UP001597214"/>
    </source>
</evidence>
<feature type="transmembrane region" description="Helical" evidence="1">
    <location>
        <begin position="328"/>
        <end position="348"/>
    </location>
</feature>
<keyword evidence="1" id="KW-0472">Membrane</keyword>
<feature type="transmembrane region" description="Helical" evidence="1">
    <location>
        <begin position="461"/>
        <end position="484"/>
    </location>
</feature>
<dbReference type="Pfam" id="PF07698">
    <property type="entry name" value="7TM-7TMR_HD"/>
    <property type="match status" value="1"/>
</dbReference>
<dbReference type="PROSITE" id="PS51831">
    <property type="entry name" value="HD"/>
    <property type="match status" value="1"/>
</dbReference>
<evidence type="ECO:0000259" key="2">
    <source>
        <dbReference type="PROSITE" id="PS51831"/>
    </source>
</evidence>
<organism evidence="3 4">
    <name type="scientific">Bacillus salitolerans</name>
    <dbReference type="NCBI Taxonomy" id="1437434"/>
    <lineage>
        <taxon>Bacteria</taxon>
        <taxon>Bacillati</taxon>
        <taxon>Bacillota</taxon>
        <taxon>Bacilli</taxon>
        <taxon>Bacillales</taxon>
        <taxon>Bacillaceae</taxon>
        <taxon>Bacillus</taxon>
    </lineage>
</organism>
<proteinExistence type="predicted"/>
<dbReference type="Proteomes" id="UP001597214">
    <property type="component" value="Unassembled WGS sequence"/>
</dbReference>
<reference evidence="4" key="1">
    <citation type="journal article" date="2019" name="Int. J. Syst. Evol. Microbiol.">
        <title>The Global Catalogue of Microorganisms (GCM) 10K type strain sequencing project: providing services to taxonomists for standard genome sequencing and annotation.</title>
        <authorList>
            <consortium name="The Broad Institute Genomics Platform"/>
            <consortium name="The Broad Institute Genome Sequencing Center for Infectious Disease"/>
            <person name="Wu L."/>
            <person name="Ma J."/>
        </authorList>
    </citation>
    <scope>NUCLEOTIDE SEQUENCE [LARGE SCALE GENOMIC DNA]</scope>
    <source>
        <strain evidence="4">CCUG 49339</strain>
    </source>
</reference>
<dbReference type="InterPro" id="IPR006675">
    <property type="entry name" value="HDIG_dom"/>
</dbReference>
<accession>A0ABW4LN68</accession>